<accession>A0AB34HMZ6</accession>
<evidence type="ECO:0000313" key="2">
    <source>
        <dbReference type="EMBL" id="KAJ8794222.1"/>
    </source>
</evidence>
<evidence type="ECO:0000256" key="1">
    <source>
        <dbReference type="SAM" id="MobiDB-lite"/>
    </source>
</evidence>
<comment type="caution">
    <text evidence="2">The sequence shown here is derived from an EMBL/GenBank/DDBJ whole genome shotgun (WGS) entry which is preliminary data.</text>
</comment>
<dbReference type="EMBL" id="JAIQCJ010000871">
    <property type="protein sequence ID" value="KAJ8794222.1"/>
    <property type="molecule type" value="Genomic_DNA"/>
</dbReference>
<keyword evidence="3" id="KW-1185">Reference proteome</keyword>
<reference evidence="2 3" key="1">
    <citation type="submission" date="2022-11" db="EMBL/GenBank/DDBJ databases">
        <title>Whole genome sequence of Eschrichtius robustus ER-17-0199.</title>
        <authorList>
            <person name="Bruniche-Olsen A."/>
            <person name="Black A.N."/>
            <person name="Fields C.J."/>
            <person name="Walden K."/>
            <person name="Dewoody J.A."/>
        </authorList>
    </citation>
    <scope>NUCLEOTIDE SEQUENCE [LARGE SCALE GENOMIC DNA]</scope>
    <source>
        <strain evidence="2">ER-17-0199</strain>
        <tissue evidence="2">Blubber</tissue>
    </source>
</reference>
<protein>
    <submittedName>
        <fullName evidence="2">Uncharacterized protein</fullName>
    </submittedName>
</protein>
<proteinExistence type="predicted"/>
<name>A0AB34HMZ6_ESCRO</name>
<gene>
    <name evidence="2" type="ORF">J1605_003368</name>
</gene>
<dbReference type="Proteomes" id="UP001159641">
    <property type="component" value="Unassembled WGS sequence"/>
</dbReference>
<dbReference type="AlphaFoldDB" id="A0AB34HMZ6"/>
<evidence type="ECO:0000313" key="3">
    <source>
        <dbReference type="Proteomes" id="UP001159641"/>
    </source>
</evidence>
<organism evidence="2 3">
    <name type="scientific">Eschrichtius robustus</name>
    <name type="common">California gray whale</name>
    <name type="synonym">Eschrichtius gibbosus</name>
    <dbReference type="NCBI Taxonomy" id="9764"/>
    <lineage>
        <taxon>Eukaryota</taxon>
        <taxon>Metazoa</taxon>
        <taxon>Chordata</taxon>
        <taxon>Craniata</taxon>
        <taxon>Vertebrata</taxon>
        <taxon>Euteleostomi</taxon>
        <taxon>Mammalia</taxon>
        <taxon>Eutheria</taxon>
        <taxon>Laurasiatheria</taxon>
        <taxon>Artiodactyla</taxon>
        <taxon>Whippomorpha</taxon>
        <taxon>Cetacea</taxon>
        <taxon>Mysticeti</taxon>
        <taxon>Eschrichtiidae</taxon>
        <taxon>Eschrichtius</taxon>
    </lineage>
</organism>
<feature type="region of interest" description="Disordered" evidence="1">
    <location>
        <begin position="1"/>
        <end position="49"/>
    </location>
</feature>
<sequence>MLSQGYEKVDTFPKTARHVSDSSSDSNGTTEEDEERTERHQPVNGRDQVCDLVTQEDAGHDSEGQAEYDLVTPDDTAPALVTEGETVYTQVFLDFQRQTPVPQKKERWCQHRNRMTLSLLKYLPMKMSPEKQLLPSMSFTLDTFSRMWSVHTCLQEEASLANHTPAGERNQAGHEQVVIPQD</sequence>